<gene>
    <name evidence="5" type="primary">LOC113503594</name>
</gene>
<evidence type="ECO:0000256" key="2">
    <source>
        <dbReference type="SAM" id="MobiDB-lite"/>
    </source>
</evidence>
<protein>
    <submittedName>
        <fullName evidence="5">Uncharacterized protein LOC113503594 isoform X1</fullName>
    </submittedName>
</protein>
<dbReference type="GO" id="GO:0003677">
    <property type="term" value="F:DNA binding"/>
    <property type="evidence" value="ECO:0007669"/>
    <property type="project" value="TreeGrafter"/>
</dbReference>
<organism evidence="4 5">
    <name type="scientific">Trichoplusia ni</name>
    <name type="common">Cabbage looper</name>
    <dbReference type="NCBI Taxonomy" id="7111"/>
    <lineage>
        <taxon>Eukaryota</taxon>
        <taxon>Metazoa</taxon>
        <taxon>Ecdysozoa</taxon>
        <taxon>Arthropoda</taxon>
        <taxon>Hexapoda</taxon>
        <taxon>Insecta</taxon>
        <taxon>Pterygota</taxon>
        <taxon>Neoptera</taxon>
        <taxon>Endopterygota</taxon>
        <taxon>Lepidoptera</taxon>
        <taxon>Glossata</taxon>
        <taxon>Ditrysia</taxon>
        <taxon>Noctuoidea</taxon>
        <taxon>Noctuidae</taxon>
        <taxon>Plusiinae</taxon>
        <taxon>Trichoplusia</taxon>
    </lineage>
</organism>
<evidence type="ECO:0000313" key="5">
    <source>
        <dbReference type="RefSeq" id="XP_026741444.1"/>
    </source>
</evidence>
<comment type="subcellular location">
    <subcellularLocation>
        <location evidence="1">Nucleus</location>
    </subcellularLocation>
</comment>
<feature type="compositionally biased region" description="Basic and acidic residues" evidence="2">
    <location>
        <begin position="656"/>
        <end position="673"/>
    </location>
</feature>
<sequence length="844" mass="97442">MDKTFFLINYWKKEFKFPDTFDNKLVVAELPTMQAKQRNRRSYTTKHSQHMIDLAVDALQNKTMSSYDAEKIFGIPRRTLLDKLHNKHPKSPGCPTRLNDQEEANIIKVLLAAAEFGSPLTLLDLRIVVHRYLEGNGRLTIFDNKLPGKKWAYSFIKRHKSKLAYRVVQNIKRSRAEKSPDEMKEYFTNLQLSLKDVPSDNILNYDETNLTDDPGSQKCLFKRGVKYPERVLNSTKGAISIMFAITAGGECLPPYVVYKAEHLYTTWTLNGPKGSRYNRSKSGWFDSVLFEDWFESIILPWAKNKTGTKVLIGDNLASHINPKIVSYCEGNNIRFVFLPPNSSHLTQPLDVCYFGPLKKLWREILLNYKIKNPRQTTVHKGHFPDLLKKLVVQLNEKTNNIISAFKSTGIAPFNPDKVILKIPDTNKTTMTYTVDEALLDWLKETRKADPNKKVRNKKLNVPPGKSVCTTDFENLNILPKKVGTYKIQRKTNSNTMQLNPDLLLQPPLMLINPDSLKTLCLRSVNNHLVQLEQYQYPGEQTLQVSDVHNLCDISKNYNANMRFINEIPNCLQTNKPKIIITSDITIKPGEFTKHQQIKQGNINIKQKKCKITRSAIHMKLIPARKETLTKRRKVFEDITEEIKALHTQVISKVSKKPKEENMKRRLIKKETNKAKQKKQKCKSMKQKKKYNSSESSFTSDTEISYADTEDSEYETMDDIITSQQEEENIEPSIPYGISDIKYLTEDDKKLENDSWILAKFTTKKSMKHFVGKVISIKDNIPEVKFVRKKKESKFDGGLVFSYPRVDDICTMQHLDDVIMKLPEPNISRRGEIIFNIDLSNYNVQ</sequence>
<dbReference type="GO" id="GO:0005634">
    <property type="term" value="C:nucleus"/>
    <property type="evidence" value="ECO:0007669"/>
    <property type="project" value="UniProtKB-SubCell"/>
</dbReference>
<dbReference type="InterPro" id="IPR004875">
    <property type="entry name" value="DDE_SF_endonuclease_dom"/>
</dbReference>
<dbReference type="Gene3D" id="3.30.420.10">
    <property type="entry name" value="Ribonuclease H-like superfamily/Ribonuclease H"/>
    <property type="match status" value="1"/>
</dbReference>
<feature type="compositionally biased region" description="Basic residues" evidence="2">
    <location>
        <begin position="674"/>
        <end position="690"/>
    </location>
</feature>
<feature type="region of interest" description="Disordered" evidence="2">
    <location>
        <begin position="654"/>
        <end position="695"/>
    </location>
</feature>
<dbReference type="GeneID" id="113503594"/>
<dbReference type="Gene3D" id="1.10.10.60">
    <property type="entry name" value="Homeodomain-like"/>
    <property type="match status" value="1"/>
</dbReference>
<dbReference type="AlphaFoldDB" id="A0A7E5WL84"/>
<evidence type="ECO:0000259" key="3">
    <source>
        <dbReference type="Pfam" id="PF03184"/>
    </source>
</evidence>
<dbReference type="PANTHER" id="PTHR19303:SF74">
    <property type="entry name" value="POGO TRANSPOSABLE ELEMENT WITH KRAB DOMAIN"/>
    <property type="match status" value="1"/>
</dbReference>
<evidence type="ECO:0000313" key="4">
    <source>
        <dbReference type="Proteomes" id="UP000322000"/>
    </source>
</evidence>
<dbReference type="KEGG" id="tnl:113503594"/>
<dbReference type="Proteomes" id="UP000322000">
    <property type="component" value="Chromosome 19"/>
</dbReference>
<evidence type="ECO:0000256" key="1">
    <source>
        <dbReference type="ARBA" id="ARBA00004123"/>
    </source>
</evidence>
<reference evidence="5" key="1">
    <citation type="submission" date="2025-08" db="UniProtKB">
        <authorList>
            <consortium name="RefSeq"/>
        </authorList>
    </citation>
    <scope>IDENTIFICATION</scope>
</reference>
<keyword evidence="4" id="KW-1185">Reference proteome</keyword>
<dbReference type="RefSeq" id="XP_026741444.1">
    <property type="nucleotide sequence ID" value="XM_026885643.1"/>
</dbReference>
<dbReference type="InterPro" id="IPR036397">
    <property type="entry name" value="RNaseH_sf"/>
</dbReference>
<dbReference type="PANTHER" id="PTHR19303">
    <property type="entry name" value="TRANSPOSON"/>
    <property type="match status" value="1"/>
</dbReference>
<feature type="domain" description="DDE-1" evidence="3">
    <location>
        <begin position="241"/>
        <end position="395"/>
    </location>
</feature>
<dbReference type="OrthoDB" id="10072016at2759"/>
<dbReference type="InParanoid" id="A0A7E5WL84"/>
<accession>A0A7E5WL84</accession>
<proteinExistence type="predicted"/>
<dbReference type="SUPFAM" id="SSF46689">
    <property type="entry name" value="Homeodomain-like"/>
    <property type="match status" value="1"/>
</dbReference>
<name>A0A7E5WL84_TRINI</name>
<dbReference type="Pfam" id="PF03184">
    <property type="entry name" value="DDE_1"/>
    <property type="match status" value="1"/>
</dbReference>
<dbReference type="InterPro" id="IPR050863">
    <property type="entry name" value="CenT-Element_Derived"/>
</dbReference>
<dbReference type="InterPro" id="IPR009057">
    <property type="entry name" value="Homeodomain-like_sf"/>
</dbReference>